<keyword evidence="9" id="KW-0645">Protease</keyword>
<dbReference type="OrthoDB" id="9797190at2"/>
<sequence>MALDRPSLPLWIRMLIVSCCAIEAAFWLAPIVGFDQPLRAMANLVGAFWPPVFQSGKGLYPGQSIAMFLTYGLLHGGLMHLAMNMFSLAAVARELARFMRPLRMGLVYLVSQVAAALAFAWMSSLTAPMVGASGAIFGLAGALIGQAIKWRLHNAMSMRPIWRTVLIIGGLNVALTFAVPNIAWQAHLGGTVAGFVLGLLLPLRPEFKRPRRSRFPTVNPPNTR</sequence>
<evidence type="ECO:0000313" key="9">
    <source>
        <dbReference type="EMBL" id="RJE83468.1"/>
    </source>
</evidence>
<dbReference type="InterPro" id="IPR035952">
    <property type="entry name" value="Rhomboid-like_sf"/>
</dbReference>
<dbReference type="GO" id="GO:0016020">
    <property type="term" value="C:membrane"/>
    <property type="evidence" value="ECO:0007669"/>
    <property type="project" value="UniProtKB-SubCell"/>
</dbReference>
<evidence type="ECO:0000256" key="4">
    <source>
        <dbReference type="ARBA" id="ARBA00022801"/>
    </source>
</evidence>
<feature type="transmembrane region" description="Helical" evidence="7">
    <location>
        <begin position="65"/>
        <end position="92"/>
    </location>
</feature>
<feature type="transmembrane region" description="Helical" evidence="7">
    <location>
        <begin position="160"/>
        <end position="178"/>
    </location>
</feature>
<feature type="transmembrane region" description="Helical" evidence="7">
    <location>
        <begin position="184"/>
        <end position="203"/>
    </location>
</feature>
<comment type="similarity">
    <text evidence="2">Belongs to the peptidase S54 family.</text>
</comment>
<protein>
    <submittedName>
        <fullName evidence="9">Rhomboid family intramembrane serine protease</fullName>
    </submittedName>
</protein>
<accession>A0A418SRD5</accession>
<dbReference type="GO" id="GO:0004252">
    <property type="term" value="F:serine-type endopeptidase activity"/>
    <property type="evidence" value="ECO:0007669"/>
    <property type="project" value="InterPro"/>
</dbReference>
<dbReference type="PANTHER" id="PTHR43731:SF14">
    <property type="entry name" value="PRESENILIN-ASSOCIATED RHOMBOID-LIKE PROTEIN, MITOCHONDRIAL"/>
    <property type="match status" value="1"/>
</dbReference>
<dbReference type="PANTHER" id="PTHR43731">
    <property type="entry name" value="RHOMBOID PROTEASE"/>
    <property type="match status" value="1"/>
</dbReference>
<feature type="domain" description="Peptidase S54 rhomboid" evidence="8">
    <location>
        <begin position="67"/>
        <end position="201"/>
    </location>
</feature>
<dbReference type="GO" id="GO:0006508">
    <property type="term" value="P:proteolysis"/>
    <property type="evidence" value="ECO:0007669"/>
    <property type="project" value="UniProtKB-KW"/>
</dbReference>
<feature type="transmembrane region" description="Helical" evidence="7">
    <location>
        <begin position="12"/>
        <end position="34"/>
    </location>
</feature>
<keyword evidence="4" id="KW-0378">Hydrolase</keyword>
<proteinExistence type="inferred from homology"/>
<evidence type="ECO:0000256" key="2">
    <source>
        <dbReference type="ARBA" id="ARBA00009045"/>
    </source>
</evidence>
<dbReference type="Gene3D" id="1.20.1540.10">
    <property type="entry name" value="Rhomboid-like"/>
    <property type="match status" value="1"/>
</dbReference>
<feature type="transmembrane region" description="Helical" evidence="7">
    <location>
        <begin position="104"/>
        <end position="123"/>
    </location>
</feature>
<dbReference type="EMBL" id="QZCG01000011">
    <property type="protein sequence ID" value="RJE83468.1"/>
    <property type="molecule type" value="Genomic_DNA"/>
</dbReference>
<evidence type="ECO:0000313" key="10">
    <source>
        <dbReference type="Proteomes" id="UP000284202"/>
    </source>
</evidence>
<keyword evidence="10" id="KW-1185">Reference proteome</keyword>
<dbReference type="InterPro" id="IPR022764">
    <property type="entry name" value="Peptidase_S54_rhomboid_dom"/>
</dbReference>
<comment type="caution">
    <text evidence="9">The sequence shown here is derived from an EMBL/GenBank/DDBJ whole genome shotgun (WGS) entry which is preliminary data.</text>
</comment>
<organism evidence="9 10">
    <name type="scientific">Paracoccus onubensis</name>
    <dbReference type="NCBI Taxonomy" id="1675788"/>
    <lineage>
        <taxon>Bacteria</taxon>
        <taxon>Pseudomonadati</taxon>
        <taxon>Pseudomonadota</taxon>
        <taxon>Alphaproteobacteria</taxon>
        <taxon>Rhodobacterales</taxon>
        <taxon>Paracoccaceae</taxon>
        <taxon>Paracoccus</taxon>
    </lineage>
</organism>
<evidence type="ECO:0000256" key="3">
    <source>
        <dbReference type="ARBA" id="ARBA00022692"/>
    </source>
</evidence>
<dbReference type="AlphaFoldDB" id="A0A418SRD5"/>
<name>A0A418SRD5_9RHOB</name>
<dbReference type="Pfam" id="PF01694">
    <property type="entry name" value="Rhomboid"/>
    <property type="match status" value="1"/>
</dbReference>
<keyword evidence="6 7" id="KW-0472">Membrane</keyword>
<dbReference type="Proteomes" id="UP000284202">
    <property type="component" value="Unassembled WGS sequence"/>
</dbReference>
<dbReference type="SUPFAM" id="SSF144091">
    <property type="entry name" value="Rhomboid-like"/>
    <property type="match status" value="1"/>
</dbReference>
<feature type="transmembrane region" description="Helical" evidence="7">
    <location>
        <begin position="129"/>
        <end position="148"/>
    </location>
</feature>
<gene>
    <name evidence="9" type="ORF">D3P04_16470</name>
</gene>
<comment type="subcellular location">
    <subcellularLocation>
        <location evidence="1">Membrane</location>
        <topology evidence="1">Multi-pass membrane protein</topology>
    </subcellularLocation>
</comment>
<reference evidence="10" key="1">
    <citation type="submission" date="2018-09" db="EMBL/GenBank/DDBJ databases">
        <title>Acidovorax cavernicola nov. sp. isolated from Gruta de las Maravillas (Aracena, Spain).</title>
        <authorList>
            <person name="Jurado V."/>
            <person name="Gutierrez-Patricio S."/>
            <person name="Gonzalez-Pimentel J.L."/>
            <person name="Miller A.Z."/>
            <person name="Laiz L."/>
            <person name="Saiz-Jimenez C."/>
        </authorList>
    </citation>
    <scope>NUCLEOTIDE SEQUENCE [LARGE SCALE GENOMIC DNA]</scope>
    <source>
        <strain evidence="10">1011MAR3C25</strain>
    </source>
</reference>
<dbReference type="InterPro" id="IPR050925">
    <property type="entry name" value="Rhomboid_protease_S54"/>
</dbReference>
<evidence type="ECO:0000256" key="5">
    <source>
        <dbReference type="ARBA" id="ARBA00022989"/>
    </source>
</evidence>
<dbReference type="RefSeq" id="WP_119750837.1">
    <property type="nucleotide sequence ID" value="NZ_QZCG01000011.1"/>
</dbReference>
<keyword evidence="3 7" id="KW-0812">Transmembrane</keyword>
<evidence type="ECO:0000256" key="7">
    <source>
        <dbReference type="SAM" id="Phobius"/>
    </source>
</evidence>
<keyword evidence="5 7" id="KW-1133">Transmembrane helix</keyword>
<evidence type="ECO:0000259" key="8">
    <source>
        <dbReference type="Pfam" id="PF01694"/>
    </source>
</evidence>
<evidence type="ECO:0000256" key="6">
    <source>
        <dbReference type="ARBA" id="ARBA00023136"/>
    </source>
</evidence>
<evidence type="ECO:0000256" key="1">
    <source>
        <dbReference type="ARBA" id="ARBA00004141"/>
    </source>
</evidence>